<dbReference type="AlphaFoldDB" id="A0AAV1Q384"/>
<keyword evidence="5" id="KW-0479">Metal-binding</keyword>
<organism evidence="12 13">
    <name type="scientific">Scomber scombrus</name>
    <name type="common">Atlantic mackerel</name>
    <name type="synonym">Scomber vernalis</name>
    <dbReference type="NCBI Taxonomy" id="13677"/>
    <lineage>
        <taxon>Eukaryota</taxon>
        <taxon>Metazoa</taxon>
        <taxon>Chordata</taxon>
        <taxon>Craniata</taxon>
        <taxon>Vertebrata</taxon>
        <taxon>Euteleostomi</taxon>
        <taxon>Actinopterygii</taxon>
        <taxon>Neopterygii</taxon>
        <taxon>Teleostei</taxon>
        <taxon>Neoteleostei</taxon>
        <taxon>Acanthomorphata</taxon>
        <taxon>Pelagiaria</taxon>
        <taxon>Scombriformes</taxon>
        <taxon>Scombridae</taxon>
        <taxon>Scomber</taxon>
    </lineage>
</organism>
<keyword evidence="13" id="KW-1185">Reference proteome</keyword>
<evidence type="ECO:0000256" key="3">
    <source>
        <dbReference type="ARBA" id="ARBA00004123"/>
    </source>
</evidence>
<dbReference type="PANTHER" id="PTHR15822:SF4">
    <property type="entry name" value="TYROSYL-DNA PHOSPHODIESTERASE 2"/>
    <property type="match status" value="1"/>
</dbReference>
<evidence type="ECO:0000256" key="1">
    <source>
        <dbReference type="ARBA" id="ARBA00001936"/>
    </source>
</evidence>
<evidence type="ECO:0000313" key="13">
    <source>
        <dbReference type="Proteomes" id="UP001314229"/>
    </source>
</evidence>
<protein>
    <submittedName>
        <fullName evidence="12">Tyrosyl-DNA phosphodiesterase 2-like</fullName>
    </submittedName>
</protein>
<sequence length="644" mass="73358">MGGVCAAEESPERESNRNESEESPPVSSAHVGGESQASSLVSDESAESKNKQPEEDDDHLKLISFNVDGLDGEMQPERELIQLYVRSLKKQFAGDYTFIEAGKEHYFTGMMLKKSRITLLDSEIVSYPDSQMLRNLLIAQVLFKGQKLHLMTSHLESCEENSVERMRQLRLVMKRMREAPDDVIVLCGRDTNLMDCEVAEVGLPSSVSDVWEQLGEQEACRYTWDTQTNTNKGIRSKCRFRFDRLYLRQASSDGALQLDPDHMSLTGKMEKQLRKYDNVKQSQEKDDGHLKTAPWIVDGLDPKNQPEHFADMVQVQKKKHQEVCCIFIENLHVKSSKLPRRFAVNLPSILCFYVKDEASTVGGFSLCTAGTEVLHFADMVQVQKKKHQEVCCIFIENLHVKSSKLPRRFAVNLPSILCFYVKDEASTVGGFSLCTAGTEVLVEDQQQGGLPFCPMKPILYLNFQLTEKGLTGLKVNFKIHFQLAEHLNYKIINCCYQNSKRAVHLDAIAYAENDLAICDDKEWRPLTEENILKWLFAHVLPNDDPAESSTVKQDYPIQNIIKTFKYNLEQLQNLCNNDDFFTSALKLASNIEKEINIVSLNAREWLEFLKEYEPDPTKNINNQFGIAVVSFENGKSMISKKLYP</sequence>
<evidence type="ECO:0000256" key="6">
    <source>
        <dbReference type="ARBA" id="ARBA00022763"/>
    </source>
</evidence>
<dbReference type="GO" id="GO:0003697">
    <property type="term" value="F:single-stranded DNA binding"/>
    <property type="evidence" value="ECO:0007669"/>
    <property type="project" value="TreeGrafter"/>
</dbReference>
<feature type="compositionally biased region" description="Basic and acidic residues" evidence="11">
    <location>
        <begin position="46"/>
        <end position="60"/>
    </location>
</feature>
<keyword evidence="4" id="KW-0540">Nuclease</keyword>
<keyword evidence="9" id="KW-0234">DNA repair</keyword>
<dbReference type="EMBL" id="CAWUFR010000441">
    <property type="protein sequence ID" value="CAK6977889.1"/>
    <property type="molecule type" value="Genomic_DNA"/>
</dbReference>
<comment type="subcellular location">
    <subcellularLocation>
        <location evidence="3">Nucleus</location>
    </subcellularLocation>
</comment>
<dbReference type="GO" id="GO:0046872">
    <property type="term" value="F:metal ion binding"/>
    <property type="evidence" value="ECO:0007669"/>
    <property type="project" value="UniProtKB-KW"/>
</dbReference>
<reference evidence="12 13" key="1">
    <citation type="submission" date="2024-01" db="EMBL/GenBank/DDBJ databases">
        <authorList>
            <person name="Alioto T."/>
            <person name="Alioto T."/>
            <person name="Gomez Garrido J."/>
        </authorList>
    </citation>
    <scope>NUCLEOTIDE SEQUENCE [LARGE SCALE GENOMIC DNA]</scope>
</reference>
<feature type="region of interest" description="Disordered" evidence="11">
    <location>
        <begin position="1"/>
        <end position="60"/>
    </location>
</feature>
<dbReference type="InterPro" id="IPR051547">
    <property type="entry name" value="TDP2-like"/>
</dbReference>
<comment type="caution">
    <text evidence="12">The sequence shown here is derived from an EMBL/GenBank/DDBJ whole genome shotgun (WGS) entry which is preliminary data.</text>
</comment>
<dbReference type="GO" id="GO:0070260">
    <property type="term" value="F:5'-tyrosyl-DNA phosphodiesterase activity"/>
    <property type="evidence" value="ECO:0007669"/>
    <property type="project" value="TreeGrafter"/>
</dbReference>
<dbReference type="GO" id="GO:0016605">
    <property type="term" value="C:PML body"/>
    <property type="evidence" value="ECO:0007669"/>
    <property type="project" value="TreeGrafter"/>
</dbReference>
<keyword evidence="7" id="KW-0378">Hydrolase</keyword>
<evidence type="ECO:0000256" key="7">
    <source>
        <dbReference type="ARBA" id="ARBA00022801"/>
    </source>
</evidence>
<dbReference type="GO" id="GO:0004518">
    <property type="term" value="F:nuclease activity"/>
    <property type="evidence" value="ECO:0007669"/>
    <property type="project" value="UniProtKB-KW"/>
</dbReference>
<keyword evidence="6" id="KW-0227">DNA damage</keyword>
<dbReference type="GO" id="GO:0005737">
    <property type="term" value="C:cytoplasm"/>
    <property type="evidence" value="ECO:0007669"/>
    <property type="project" value="TreeGrafter"/>
</dbReference>
<evidence type="ECO:0000256" key="2">
    <source>
        <dbReference type="ARBA" id="ARBA00001946"/>
    </source>
</evidence>
<dbReference type="Gene3D" id="3.60.10.10">
    <property type="entry name" value="Endonuclease/exonuclease/phosphatase"/>
    <property type="match status" value="1"/>
</dbReference>
<feature type="non-terminal residue" evidence="12">
    <location>
        <position position="644"/>
    </location>
</feature>
<keyword evidence="8" id="KW-0460">Magnesium</keyword>
<dbReference type="GO" id="GO:0006302">
    <property type="term" value="P:double-strand break repair"/>
    <property type="evidence" value="ECO:0007669"/>
    <property type="project" value="TreeGrafter"/>
</dbReference>
<dbReference type="Proteomes" id="UP001314229">
    <property type="component" value="Unassembled WGS sequence"/>
</dbReference>
<name>A0AAV1Q384_SCOSC</name>
<dbReference type="CDD" id="cd09080">
    <property type="entry name" value="TDP2"/>
    <property type="match status" value="1"/>
</dbReference>
<evidence type="ECO:0000256" key="5">
    <source>
        <dbReference type="ARBA" id="ARBA00022723"/>
    </source>
</evidence>
<comment type="cofactor">
    <cofactor evidence="2">
        <name>Mg(2+)</name>
        <dbReference type="ChEBI" id="CHEBI:18420"/>
    </cofactor>
</comment>
<evidence type="ECO:0000313" key="12">
    <source>
        <dbReference type="EMBL" id="CAK6977889.1"/>
    </source>
</evidence>
<feature type="compositionally biased region" description="Basic and acidic residues" evidence="11">
    <location>
        <begin position="10"/>
        <end position="20"/>
    </location>
</feature>
<keyword evidence="10" id="KW-0539">Nucleus</keyword>
<evidence type="ECO:0000256" key="11">
    <source>
        <dbReference type="SAM" id="MobiDB-lite"/>
    </source>
</evidence>
<gene>
    <name evidence="12" type="ORF">FSCOSCO3_A013607</name>
</gene>
<evidence type="ECO:0000256" key="4">
    <source>
        <dbReference type="ARBA" id="ARBA00022722"/>
    </source>
</evidence>
<evidence type="ECO:0000256" key="10">
    <source>
        <dbReference type="ARBA" id="ARBA00023242"/>
    </source>
</evidence>
<dbReference type="InterPro" id="IPR036691">
    <property type="entry name" value="Endo/exonu/phosph_ase_sf"/>
</dbReference>
<dbReference type="SUPFAM" id="SSF56219">
    <property type="entry name" value="DNase I-like"/>
    <property type="match status" value="1"/>
</dbReference>
<comment type="cofactor">
    <cofactor evidence="1">
        <name>Mn(2+)</name>
        <dbReference type="ChEBI" id="CHEBI:29035"/>
    </cofactor>
</comment>
<dbReference type="PANTHER" id="PTHR15822">
    <property type="entry name" value="TRAF AND TNF RECEPTOR-ASSOCIATED PROTEIN"/>
    <property type="match status" value="1"/>
</dbReference>
<evidence type="ECO:0000256" key="9">
    <source>
        <dbReference type="ARBA" id="ARBA00023204"/>
    </source>
</evidence>
<evidence type="ECO:0000256" key="8">
    <source>
        <dbReference type="ARBA" id="ARBA00022842"/>
    </source>
</evidence>
<accession>A0AAV1Q384</accession>
<proteinExistence type="predicted"/>